<sequence length="1142" mass="131181">MASNPTCKSLQKQVTELQNRIKELSWKPSVENEVKRPPSNEKNVVYVQKDRKVPKFTGYNFQVEDWIEDVNTVLHARSAKDEVKYRSHLVRQSPDQILEILQDAFGVKDNISKLQKNFLDRVQKPNESLREYSYVLMDLMSKITNKDSTWMPNKEKTLCDQFSQNVQDSYLRKHLKQIVRAQSHIPFLDLREEAIMWSEEEEYKDKRYNTKTKSETTDTVPEEPTTDVCASKDKTDSSSEQSDKFNQLLGIVQKQSEQIETLTKIVNTKQQPTSYNSRYNRSQDCRLSSCEFQEVGKRVESTVKSPIVDDNHMDSIQADRLVGKCPTVSAYVAGFKVNCLVDTGSTVTTVTESFYNRFLRRCTDLQTDITFNLKGANGTCIPYIGYVEVDIDIMGQRLPNRGVLIVKDPIDSYTRIRKENVPGLLGMNVISLCKKLLQEDYGNQYSEQVTEIAENFKLRELFKACDKNEHCNTIGFVKLCSNSPVRIPANSVIILNGTGPNLPRLVANIGDDDIWLAPRTRVGILLKGDVENHDKGHVEFIRTGHTEEIYIHDIAYCAETDVNLSKIEDFEMPVDISHFRILPSFTQGFSKIAGPLHKLAQKFTPHPRKLFGKEWTTDCQTAFDTLKEHLVTAPILSYAKFDEPFILETDASMQGLGAVLSQYIDGKLRVVAYASRALRPNERNMDNYSSRKLELLALTWAITEKFRDYLLGSKFTVFTDNNPLCYLQTSKLSAHEQRWLSKLAVFNFEVKYRQAKHNNNADALSRMHDKIELSKSEDVKNLLQTFAAGTVVPNDLASNIQSVSRKSVYTEEAFVTLPTLDRQEVKDLQERDTVVGKFIEIWNTKRKPLRSEQRKFDRPLVTLLRQWDRIEVVDGLVYRVIIDPNQGQLKQLILPAVLRDKVLKNCHDKLGHQGIERTFCSIRIRCYWPGMFRHIKDYCKSCERCIVSKMPQPAIRPAMGHLIASRPLQILAIDFTVLEPAHGKENTDETDQSLDEWIITHQNRLRYAYEKAGEQTKDRAEYRKNKHDEQRFNPEICVSDKVYIRNRGVHGRNKIQDTWSSTVYRVVRLSENTVSVEPNDGAGVSRTLNRRDVIKCNIQQSVDDNSSESDSSDDMFIPRRTTRATAGKHTNPNRLPNSIFSK</sequence>
<dbReference type="GO" id="GO:0003723">
    <property type="term" value="F:RNA binding"/>
    <property type="evidence" value="ECO:0007669"/>
    <property type="project" value="UniProtKB-KW"/>
</dbReference>
<dbReference type="Pfam" id="PF17921">
    <property type="entry name" value="Integrase_H2C2"/>
    <property type="match status" value="1"/>
</dbReference>
<dbReference type="SUPFAM" id="SSF56672">
    <property type="entry name" value="DNA/RNA polymerases"/>
    <property type="match status" value="1"/>
</dbReference>
<dbReference type="EMBL" id="CAJPWZ010000381">
    <property type="protein sequence ID" value="CAG2192299.1"/>
    <property type="molecule type" value="Genomic_DNA"/>
</dbReference>
<evidence type="ECO:0000256" key="3">
    <source>
        <dbReference type="ARBA" id="ARBA00022722"/>
    </source>
</evidence>
<keyword evidence="5" id="KW-0460">Magnesium</keyword>
<dbReference type="CDD" id="cd09274">
    <property type="entry name" value="RNase_HI_RT_Ty3"/>
    <property type="match status" value="1"/>
</dbReference>
<dbReference type="Pfam" id="PF13650">
    <property type="entry name" value="Asp_protease_2"/>
    <property type="match status" value="1"/>
</dbReference>
<keyword evidence="2" id="KW-0548">Nucleotidyltransferase</keyword>
<dbReference type="Pfam" id="PF14893">
    <property type="entry name" value="PNMA"/>
    <property type="match status" value="1"/>
</dbReference>
<keyword evidence="14" id="KW-1185">Reference proteome</keyword>
<feature type="region of interest" description="Disordered" evidence="9">
    <location>
        <begin position="206"/>
        <end position="242"/>
    </location>
</feature>
<dbReference type="OrthoDB" id="10691754at2759"/>
<feature type="domain" description="Integrase zinc-binding" evidence="12">
    <location>
        <begin position="895"/>
        <end position="949"/>
    </location>
</feature>
<dbReference type="InterPro" id="IPR048270">
    <property type="entry name" value="PNMA_C"/>
</dbReference>
<dbReference type="CDD" id="cd00303">
    <property type="entry name" value="retropepsin_like"/>
    <property type="match status" value="1"/>
</dbReference>
<dbReference type="InterPro" id="IPR043502">
    <property type="entry name" value="DNA/RNA_pol_sf"/>
</dbReference>
<dbReference type="PANTHER" id="PTHR37984">
    <property type="entry name" value="PROTEIN CBG26694"/>
    <property type="match status" value="1"/>
</dbReference>
<dbReference type="Gene3D" id="1.10.340.70">
    <property type="match status" value="1"/>
</dbReference>
<dbReference type="InterPro" id="IPR043128">
    <property type="entry name" value="Rev_trsase/Diguanyl_cyclase"/>
</dbReference>
<evidence type="ECO:0000256" key="6">
    <source>
        <dbReference type="ARBA" id="ARBA00022884"/>
    </source>
</evidence>
<dbReference type="Gene3D" id="3.10.20.370">
    <property type="match status" value="1"/>
</dbReference>
<evidence type="ECO:0000313" key="14">
    <source>
        <dbReference type="Proteomes" id="UP000683360"/>
    </source>
</evidence>
<evidence type="ECO:0000259" key="11">
    <source>
        <dbReference type="Pfam" id="PF17919"/>
    </source>
</evidence>
<dbReference type="FunFam" id="3.10.20.370:FF:000001">
    <property type="entry name" value="Retrovirus-related Pol polyprotein from transposon 17.6-like protein"/>
    <property type="match status" value="1"/>
</dbReference>
<keyword evidence="4" id="KW-0378">Hydrolase</keyword>
<dbReference type="Proteomes" id="UP000683360">
    <property type="component" value="Unassembled WGS sequence"/>
</dbReference>
<comment type="caution">
    <text evidence="13">The sequence shown here is derived from an EMBL/GenBank/DDBJ whole genome shotgun (WGS) entry which is preliminary data.</text>
</comment>
<feature type="domain" description="Reverse transcriptase/retrotransposon-derived protein RNase H-like" evidence="11">
    <location>
        <begin position="615"/>
        <end position="717"/>
    </location>
</feature>
<dbReference type="InterPro" id="IPR050951">
    <property type="entry name" value="Retrovirus_Pol_polyprotein"/>
</dbReference>
<dbReference type="Gene3D" id="3.30.70.270">
    <property type="match status" value="1"/>
</dbReference>
<keyword evidence="3" id="KW-0540">Nuclease</keyword>
<dbReference type="Pfam" id="PF17919">
    <property type="entry name" value="RT_RNaseH_2"/>
    <property type="match status" value="1"/>
</dbReference>
<feature type="compositionally biased region" description="Basic and acidic residues" evidence="9">
    <location>
        <begin position="206"/>
        <end position="216"/>
    </location>
</feature>
<evidence type="ECO:0000256" key="7">
    <source>
        <dbReference type="ARBA" id="ARBA00022908"/>
    </source>
</evidence>
<keyword evidence="4" id="KW-0255">Endonuclease</keyword>
<dbReference type="InterPro" id="IPR001969">
    <property type="entry name" value="Aspartic_peptidase_AS"/>
</dbReference>
<dbReference type="Gene3D" id="2.40.70.10">
    <property type="entry name" value="Acid Proteases"/>
    <property type="match status" value="1"/>
</dbReference>
<protein>
    <submittedName>
        <fullName evidence="13">Uncharacterized protein</fullName>
    </submittedName>
</protein>
<feature type="compositionally biased region" description="Basic and acidic residues" evidence="9">
    <location>
        <begin position="230"/>
        <end position="242"/>
    </location>
</feature>
<keyword evidence="1" id="KW-0808">Transferase</keyword>
<keyword evidence="6" id="KW-0694">RNA-binding</keyword>
<gene>
    <name evidence="13" type="ORF">MEDL_7490</name>
</gene>
<feature type="compositionally biased region" description="Polar residues" evidence="9">
    <location>
        <begin position="1128"/>
        <end position="1142"/>
    </location>
</feature>
<name>A0A8S3QA41_MYTED</name>
<dbReference type="GO" id="GO:0016779">
    <property type="term" value="F:nucleotidyltransferase activity"/>
    <property type="evidence" value="ECO:0007669"/>
    <property type="project" value="UniProtKB-KW"/>
</dbReference>
<dbReference type="FunFam" id="1.10.340.70:FF:000001">
    <property type="entry name" value="Retrovirus-related Pol polyprotein from transposon gypsy-like Protein"/>
    <property type="match status" value="1"/>
</dbReference>
<dbReference type="AlphaFoldDB" id="A0A8S3QA41"/>
<keyword evidence="7" id="KW-0229">DNA integration</keyword>
<dbReference type="InterPro" id="IPR041588">
    <property type="entry name" value="Integrase_H2C2"/>
</dbReference>
<evidence type="ECO:0000256" key="1">
    <source>
        <dbReference type="ARBA" id="ARBA00022679"/>
    </source>
</evidence>
<dbReference type="InterPro" id="IPR021109">
    <property type="entry name" value="Peptidase_aspartic_dom_sf"/>
</dbReference>
<evidence type="ECO:0000256" key="2">
    <source>
        <dbReference type="ARBA" id="ARBA00022695"/>
    </source>
</evidence>
<dbReference type="PROSITE" id="PS00141">
    <property type="entry name" value="ASP_PROTEASE"/>
    <property type="match status" value="1"/>
</dbReference>
<evidence type="ECO:0000256" key="4">
    <source>
        <dbReference type="ARBA" id="ARBA00022759"/>
    </source>
</evidence>
<keyword evidence="8" id="KW-0511">Multifunctional enzyme</keyword>
<evidence type="ECO:0000256" key="8">
    <source>
        <dbReference type="ARBA" id="ARBA00023268"/>
    </source>
</evidence>
<evidence type="ECO:0000256" key="9">
    <source>
        <dbReference type="SAM" id="MobiDB-lite"/>
    </source>
</evidence>
<dbReference type="GO" id="GO:0015074">
    <property type="term" value="P:DNA integration"/>
    <property type="evidence" value="ECO:0007669"/>
    <property type="project" value="UniProtKB-KW"/>
</dbReference>
<dbReference type="GO" id="GO:0006508">
    <property type="term" value="P:proteolysis"/>
    <property type="evidence" value="ECO:0007669"/>
    <property type="project" value="InterPro"/>
</dbReference>
<evidence type="ECO:0000259" key="12">
    <source>
        <dbReference type="Pfam" id="PF17921"/>
    </source>
</evidence>
<dbReference type="PANTHER" id="PTHR37984:SF5">
    <property type="entry name" value="PROTEIN NYNRIN-LIKE"/>
    <property type="match status" value="1"/>
</dbReference>
<evidence type="ECO:0000313" key="13">
    <source>
        <dbReference type="EMBL" id="CAG2192299.1"/>
    </source>
</evidence>
<reference evidence="13" key="1">
    <citation type="submission" date="2021-03" db="EMBL/GenBank/DDBJ databases">
        <authorList>
            <person name="Bekaert M."/>
        </authorList>
    </citation>
    <scope>NUCLEOTIDE SEQUENCE</scope>
</reference>
<dbReference type="SUPFAM" id="SSF50630">
    <property type="entry name" value="Acid proteases"/>
    <property type="match status" value="1"/>
</dbReference>
<proteinExistence type="predicted"/>
<accession>A0A8S3QA41</accession>
<dbReference type="GO" id="GO:0004519">
    <property type="term" value="F:endonuclease activity"/>
    <property type="evidence" value="ECO:0007669"/>
    <property type="project" value="UniProtKB-KW"/>
</dbReference>
<organism evidence="13 14">
    <name type="scientific">Mytilus edulis</name>
    <name type="common">Blue mussel</name>
    <dbReference type="NCBI Taxonomy" id="6550"/>
    <lineage>
        <taxon>Eukaryota</taxon>
        <taxon>Metazoa</taxon>
        <taxon>Spiralia</taxon>
        <taxon>Lophotrochozoa</taxon>
        <taxon>Mollusca</taxon>
        <taxon>Bivalvia</taxon>
        <taxon>Autobranchia</taxon>
        <taxon>Pteriomorphia</taxon>
        <taxon>Mytilida</taxon>
        <taxon>Mytiloidea</taxon>
        <taxon>Mytilidae</taxon>
        <taxon>Mytilinae</taxon>
        <taxon>Mytilus</taxon>
    </lineage>
</organism>
<feature type="domain" description="Paraneoplastic antigen Ma-like C-terminal" evidence="10">
    <location>
        <begin position="94"/>
        <end position="189"/>
    </location>
</feature>
<evidence type="ECO:0000259" key="10">
    <source>
        <dbReference type="Pfam" id="PF14893"/>
    </source>
</evidence>
<dbReference type="GO" id="GO:0004190">
    <property type="term" value="F:aspartic-type endopeptidase activity"/>
    <property type="evidence" value="ECO:0007669"/>
    <property type="project" value="InterPro"/>
</dbReference>
<dbReference type="InterPro" id="IPR041577">
    <property type="entry name" value="RT_RNaseH_2"/>
</dbReference>
<evidence type="ECO:0000256" key="5">
    <source>
        <dbReference type="ARBA" id="ARBA00022842"/>
    </source>
</evidence>
<feature type="region of interest" description="Disordered" evidence="9">
    <location>
        <begin position="1101"/>
        <end position="1142"/>
    </location>
</feature>